<dbReference type="EMBL" id="JAAAUY010001090">
    <property type="protein sequence ID" value="KAF9324425.1"/>
    <property type="molecule type" value="Genomic_DNA"/>
</dbReference>
<protein>
    <submittedName>
        <fullName evidence="1">Uncharacterized protein</fullName>
    </submittedName>
</protein>
<comment type="caution">
    <text evidence="1">The sequence shown here is derived from an EMBL/GenBank/DDBJ whole genome shotgun (WGS) entry which is preliminary data.</text>
</comment>
<reference evidence="1" key="1">
    <citation type="journal article" date="2020" name="Fungal Divers.">
        <title>Resolving the Mortierellaceae phylogeny through synthesis of multi-gene phylogenetics and phylogenomics.</title>
        <authorList>
            <person name="Vandepol N."/>
            <person name="Liber J."/>
            <person name="Desiro A."/>
            <person name="Na H."/>
            <person name="Kennedy M."/>
            <person name="Barry K."/>
            <person name="Grigoriev I.V."/>
            <person name="Miller A.N."/>
            <person name="O'Donnell K."/>
            <person name="Stajich J.E."/>
            <person name="Bonito G."/>
        </authorList>
    </citation>
    <scope>NUCLEOTIDE SEQUENCE</scope>
    <source>
        <strain evidence="1">NVP1</strain>
    </source>
</reference>
<sequence>MADSGGALKAVQDPSNLTKMTLLPSMFNIEGTLQPTSYETWDKMVEAHRKYLSAEPLLHEFYGLHTVKFTNYEHCKAKLLEMDLAVAGVMRLVEAAVSRIRKGKTPTILFAWGNGSFHSGYNLSLQHMTLQ</sequence>
<keyword evidence="2" id="KW-1185">Reference proteome</keyword>
<evidence type="ECO:0000313" key="1">
    <source>
        <dbReference type="EMBL" id="KAF9324425.1"/>
    </source>
</evidence>
<proteinExistence type="predicted"/>
<organism evidence="1 2">
    <name type="scientific">Podila minutissima</name>
    <dbReference type="NCBI Taxonomy" id="64525"/>
    <lineage>
        <taxon>Eukaryota</taxon>
        <taxon>Fungi</taxon>
        <taxon>Fungi incertae sedis</taxon>
        <taxon>Mucoromycota</taxon>
        <taxon>Mortierellomycotina</taxon>
        <taxon>Mortierellomycetes</taxon>
        <taxon>Mortierellales</taxon>
        <taxon>Mortierellaceae</taxon>
        <taxon>Podila</taxon>
    </lineage>
</organism>
<dbReference type="AlphaFoldDB" id="A0A9P5SDT3"/>
<name>A0A9P5SDT3_9FUNG</name>
<evidence type="ECO:0000313" key="2">
    <source>
        <dbReference type="Proteomes" id="UP000696485"/>
    </source>
</evidence>
<gene>
    <name evidence="1" type="ORF">BG006_000542</name>
</gene>
<dbReference type="Proteomes" id="UP000696485">
    <property type="component" value="Unassembled WGS sequence"/>
</dbReference>
<accession>A0A9P5SDT3</accession>